<sequence>MSDALRPSDAEFSEVLQQSLKIWTSYLGAGNKQHLIPRQAINMRPLVIQTPPFLGDGLASFDKTISFACEEKESQGSLLVNGRSTWRTSKGTFGMGPNSTDILDL</sequence>
<name>A0A9W9SQ34_9EURO</name>
<dbReference type="RefSeq" id="XP_056582203.1">
    <property type="nucleotide sequence ID" value="XM_056718068.1"/>
</dbReference>
<dbReference type="OrthoDB" id="3549294at2759"/>
<reference evidence="1" key="2">
    <citation type="journal article" date="2023" name="IMA Fungus">
        <title>Comparative genomic study of the Penicillium genus elucidates a diverse pangenome and 15 lateral gene transfer events.</title>
        <authorList>
            <person name="Petersen C."/>
            <person name="Sorensen T."/>
            <person name="Nielsen M.R."/>
            <person name="Sondergaard T.E."/>
            <person name="Sorensen J.L."/>
            <person name="Fitzpatrick D.A."/>
            <person name="Frisvad J.C."/>
            <person name="Nielsen K.L."/>
        </authorList>
    </citation>
    <scope>NUCLEOTIDE SEQUENCE</scope>
    <source>
        <strain evidence="1">IBT 3081</strain>
    </source>
</reference>
<organism evidence="1 2">
    <name type="scientific">Penicillium concentricum</name>
    <dbReference type="NCBI Taxonomy" id="293559"/>
    <lineage>
        <taxon>Eukaryota</taxon>
        <taxon>Fungi</taxon>
        <taxon>Dikarya</taxon>
        <taxon>Ascomycota</taxon>
        <taxon>Pezizomycotina</taxon>
        <taxon>Eurotiomycetes</taxon>
        <taxon>Eurotiomycetidae</taxon>
        <taxon>Eurotiales</taxon>
        <taxon>Aspergillaceae</taxon>
        <taxon>Penicillium</taxon>
    </lineage>
</organism>
<evidence type="ECO:0000313" key="2">
    <source>
        <dbReference type="Proteomes" id="UP001147752"/>
    </source>
</evidence>
<dbReference type="EMBL" id="JAPZBT010000001">
    <property type="protein sequence ID" value="KAJ5382427.1"/>
    <property type="molecule type" value="Genomic_DNA"/>
</dbReference>
<dbReference type="GeneID" id="81457251"/>
<proteinExistence type="predicted"/>
<evidence type="ECO:0000313" key="1">
    <source>
        <dbReference type="EMBL" id="KAJ5382427.1"/>
    </source>
</evidence>
<dbReference type="Proteomes" id="UP001147752">
    <property type="component" value="Unassembled WGS sequence"/>
</dbReference>
<dbReference type="AlphaFoldDB" id="A0A9W9SQ34"/>
<accession>A0A9W9SQ34</accession>
<gene>
    <name evidence="1" type="ORF">N7517_000338</name>
</gene>
<protein>
    <submittedName>
        <fullName evidence="1">Uncharacterized protein</fullName>
    </submittedName>
</protein>
<reference evidence="1" key="1">
    <citation type="submission" date="2022-12" db="EMBL/GenBank/DDBJ databases">
        <authorList>
            <person name="Petersen C."/>
        </authorList>
    </citation>
    <scope>NUCLEOTIDE SEQUENCE</scope>
    <source>
        <strain evidence="1">IBT 3081</strain>
    </source>
</reference>
<comment type="caution">
    <text evidence="1">The sequence shown here is derived from an EMBL/GenBank/DDBJ whole genome shotgun (WGS) entry which is preliminary data.</text>
</comment>
<keyword evidence="2" id="KW-1185">Reference proteome</keyword>